<name>A0A7Y7WUH5_9PSED</name>
<evidence type="ECO:0000313" key="2">
    <source>
        <dbReference type="EMBL" id="NWB86862.1"/>
    </source>
</evidence>
<proteinExistence type="predicted"/>
<accession>A0A7Y7WUH5</accession>
<dbReference type="Proteomes" id="UP000522864">
    <property type="component" value="Unassembled WGS sequence"/>
</dbReference>
<dbReference type="RefSeq" id="WP_152741452.1">
    <property type="nucleotide sequence ID" value="NZ_JACAQA010000015.1"/>
</dbReference>
<dbReference type="EMBL" id="JACAQA010000015">
    <property type="protein sequence ID" value="NWB86862.1"/>
    <property type="molecule type" value="Genomic_DNA"/>
</dbReference>
<dbReference type="Pfam" id="PF07642">
    <property type="entry name" value="BBP2"/>
    <property type="match status" value="1"/>
</dbReference>
<dbReference type="AlphaFoldDB" id="A0A7Y7WUH5"/>
<feature type="chain" id="PRO_5030939639" evidence="1">
    <location>
        <begin position="24"/>
        <end position="453"/>
    </location>
</feature>
<protein>
    <submittedName>
        <fullName evidence="2">Outer membrane beta-barrel protein</fullName>
    </submittedName>
</protein>
<feature type="signal peptide" evidence="1">
    <location>
        <begin position="1"/>
        <end position="23"/>
    </location>
</feature>
<sequence>MHTIKISRLGAVLAACVTLTAHAAPSEDRGEGALFTSLFGDSLEKETGIIVSGLSETTYSRNNRSTANERQGGMSNFPVIGAGDEGLEFGSLHLFVDKPLDSNMIPRVTPLPGPTPDKFSFGFTFEGNYGRNAQFARTFGWDMHWAANAPGDNDAAKAQRDKQRFLAVPNLAATAYLPIGTGLTVMAGIFGPGIGYEIPPDIREARNAFATKTYALVSEPGTFSGVLMGTRLMSNDSGVLGVELGVVQGWNNLRDNNDSKTLTGAVRWRTPDMKTWVDYEFVVGNEENSSTDDVQAPIERLISPNGQLKQQHSLNGWHGFDEHWSMGAEVLYGHQAGDGKPSTIDIVNGPGFDGARWWGANAVLTYRYRKDLAFSVRGEHFSDPDGFALFPVSSARGDFNAVTAGFRYDLNRYLSLRPELRYDWFDGNSQDHPFGNGRDRDQLTASMDALFYF</sequence>
<organism evidence="2 3">
    <name type="scientific">Pseudomonas gingeri</name>
    <dbReference type="NCBI Taxonomy" id="117681"/>
    <lineage>
        <taxon>Bacteria</taxon>
        <taxon>Pseudomonadati</taxon>
        <taxon>Pseudomonadota</taxon>
        <taxon>Gammaproteobacteria</taxon>
        <taxon>Pseudomonadales</taxon>
        <taxon>Pseudomonadaceae</taxon>
        <taxon>Pseudomonas</taxon>
    </lineage>
</organism>
<dbReference type="InterPro" id="IPR011486">
    <property type="entry name" value="BBP2"/>
</dbReference>
<gene>
    <name evidence="2" type="ORF">HX830_18455</name>
</gene>
<evidence type="ECO:0000313" key="3">
    <source>
        <dbReference type="Proteomes" id="UP000522864"/>
    </source>
</evidence>
<dbReference type="SUPFAM" id="SSF56935">
    <property type="entry name" value="Porins"/>
    <property type="match status" value="1"/>
</dbReference>
<keyword evidence="1" id="KW-0732">Signal</keyword>
<comment type="caution">
    <text evidence="2">The sequence shown here is derived from an EMBL/GenBank/DDBJ whole genome shotgun (WGS) entry which is preliminary data.</text>
</comment>
<reference evidence="2 3" key="1">
    <citation type="submission" date="2020-04" db="EMBL/GenBank/DDBJ databases">
        <title>Molecular characterization of pseudomonads from Agaricus bisporus reveal novel blotch 2 pathogens in Western Europe.</title>
        <authorList>
            <person name="Taparia T."/>
            <person name="Krijger M."/>
            <person name="Haynes E."/>
            <person name="Elpinstone J.G."/>
            <person name="Noble R."/>
            <person name="Van Der Wolf J."/>
        </authorList>
    </citation>
    <scope>NUCLEOTIDE SEQUENCE [LARGE SCALE GENOMIC DNA]</scope>
    <source>
        <strain evidence="2 3">G9001</strain>
    </source>
</reference>
<evidence type="ECO:0000256" key="1">
    <source>
        <dbReference type="SAM" id="SignalP"/>
    </source>
</evidence>